<dbReference type="GO" id="GO:0019441">
    <property type="term" value="P:L-tryptophan catabolic process to kynurenine"/>
    <property type="evidence" value="ECO:0007669"/>
    <property type="project" value="InterPro"/>
</dbReference>
<dbReference type="KEGG" id="nmes:H9L09_06860"/>
<keyword evidence="2" id="KW-1185">Reference proteome</keyword>
<accession>A0A7G9RER6</accession>
<evidence type="ECO:0000313" key="1">
    <source>
        <dbReference type="EMBL" id="QNN54091.1"/>
    </source>
</evidence>
<dbReference type="SUPFAM" id="SSF102198">
    <property type="entry name" value="Putative cyclase"/>
    <property type="match status" value="1"/>
</dbReference>
<dbReference type="PANTHER" id="PTHR31118">
    <property type="entry name" value="CYCLASE-LIKE PROTEIN 2"/>
    <property type="match status" value="1"/>
</dbReference>
<name>A0A7G9RER6_9ACTN</name>
<dbReference type="InterPro" id="IPR007325">
    <property type="entry name" value="KFase/CYL"/>
</dbReference>
<gene>
    <name evidence="1" type="ORF">H9L09_06860</name>
</gene>
<dbReference type="InterPro" id="IPR037175">
    <property type="entry name" value="KFase_sf"/>
</dbReference>
<proteinExistence type="predicted"/>
<organism evidence="1 2">
    <name type="scientific">Nocardioides mesophilus</name>
    <dbReference type="NCBI Taxonomy" id="433659"/>
    <lineage>
        <taxon>Bacteria</taxon>
        <taxon>Bacillati</taxon>
        <taxon>Actinomycetota</taxon>
        <taxon>Actinomycetes</taxon>
        <taxon>Propionibacteriales</taxon>
        <taxon>Nocardioidaceae</taxon>
        <taxon>Nocardioides</taxon>
    </lineage>
</organism>
<dbReference type="EMBL" id="CP060713">
    <property type="protein sequence ID" value="QNN54091.1"/>
    <property type="molecule type" value="Genomic_DNA"/>
</dbReference>
<evidence type="ECO:0000313" key="2">
    <source>
        <dbReference type="Proteomes" id="UP000515947"/>
    </source>
</evidence>
<dbReference type="PANTHER" id="PTHR31118:SF12">
    <property type="entry name" value="CYCLASE-LIKE PROTEIN 2"/>
    <property type="match status" value="1"/>
</dbReference>
<dbReference type="AlphaFoldDB" id="A0A7G9RER6"/>
<sequence>MRVTRIVDLSVPVGPGTVVYPGDPSPELQVHSTIERDGFNLLQVSMGSQSGTHVDAPFHFDADTPRIDELPLERFAGTAVVVDATAVGERGRITWEHVAPVADRLGPGTVVLLHTGWAQRYGAPAYFANPFLDADACRRMLDLGVRAFCIDAINLDETPDDDHPGEGFPVHHLIAAAGGVIGENFRNFEALDWPDPFVTFFPIALEGADGAPVRAVAMELQP</sequence>
<reference evidence="1 2" key="1">
    <citation type="submission" date="2020-08" db="EMBL/GenBank/DDBJ databases">
        <title>Genome sequence of Nocardioides mesophilus KACC 16243T.</title>
        <authorList>
            <person name="Hyun D.-W."/>
            <person name="Bae J.-W."/>
        </authorList>
    </citation>
    <scope>NUCLEOTIDE SEQUENCE [LARGE SCALE GENOMIC DNA]</scope>
    <source>
        <strain evidence="1 2">KACC 16243</strain>
    </source>
</reference>
<dbReference type="Gene3D" id="3.50.30.50">
    <property type="entry name" value="Putative cyclase"/>
    <property type="match status" value="1"/>
</dbReference>
<dbReference type="Proteomes" id="UP000515947">
    <property type="component" value="Chromosome"/>
</dbReference>
<dbReference type="GO" id="GO:0004061">
    <property type="term" value="F:arylformamidase activity"/>
    <property type="evidence" value="ECO:0007669"/>
    <property type="project" value="InterPro"/>
</dbReference>
<protein>
    <submittedName>
        <fullName evidence="1">Cyclase family protein</fullName>
    </submittedName>
</protein>
<dbReference type="Pfam" id="PF04199">
    <property type="entry name" value="Cyclase"/>
    <property type="match status" value="1"/>
</dbReference>